<dbReference type="AlphaFoldDB" id="A0A368GNU6"/>
<reference evidence="2 3" key="1">
    <citation type="submission" date="2014-10" db="EMBL/GenBank/DDBJ databases">
        <title>Draft genome of the hookworm Ancylostoma caninum.</title>
        <authorList>
            <person name="Mitreva M."/>
        </authorList>
    </citation>
    <scope>NUCLEOTIDE SEQUENCE [LARGE SCALE GENOMIC DNA]</scope>
    <source>
        <strain evidence="2 3">Baltimore</strain>
    </source>
</reference>
<name>A0A368GNU6_ANCCA</name>
<accession>A0A368GNU6</accession>
<comment type="caution">
    <text evidence="2">The sequence shown here is derived from an EMBL/GenBank/DDBJ whole genome shotgun (WGS) entry which is preliminary data.</text>
</comment>
<feature type="compositionally biased region" description="Polar residues" evidence="1">
    <location>
        <begin position="93"/>
        <end position="103"/>
    </location>
</feature>
<protein>
    <submittedName>
        <fullName evidence="2">Uncharacterized protein</fullName>
    </submittedName>
</protein>
<gene>
    <name evidence="2" type="ORF">ANCCAN_07902</name>
</gene>
<keyword evidence="3" id="KW-1185">Reference proteome</keyword>
<feature type="compositionally biased region" description="Acidic residues" evidence="1">
    <location>
        <begin position="121"/>
        <end position="132"/>
    </location>
</feature>
<sequence>MKAPSPPLSFYYGQIQCHQRCISTGQRTHWNATSSVVAFWICTRRHSKKAVEKLEDKEDKKVVYRTCGGRRADLMPRWLTHTGPSRRRLQIPPVTSRNVSQPSEKIRHEYTVIAPFLCEEERQDEDQGDDKDDVEKPPNKKTKMSRPDIIYLRHANTTPEAIAPDEGKGKALEPI</sequence>
<dbReference type="Proteomes" id="UP000252519">
    <property type="component" value="Unassembled WGS sequence"/>
</dbReference>
<evidence type="ECO:0000256" key="1">
    <source>
        <dbReference type="SAM" id="MobiDB-lite"/>
    </source>
</evidence>
<organism evidence="2 3">
    <name type="scientific">Ancylostoma caninum</name>
    <name type="common">Dog hookworm</name>
    <dbReference type="NCBI Taxonomy" id="29170"/>
    <lineage>
        <taxon>Eukaryota</taxon>
        <taxon>Metazoa</taxon>
        <taxon>Ecdysozoa</taxon>
        <taxon>Nematoda</taxon>
        <taxon>Chromadorea</taxon>
        <taxon>Rhabditida</taxon>
        <taxon>Rhabditina</taxon>
        <taxon>Rhabditomorpha</taxon>
        <taxon>Strongyloidea</taxon>
        <taxon>Ancylostomatidae</taxon>
        <taxon>Ancylostomatinae</taxon>
        <taxon>Ancylostoma</taxon>
    </lineage>
</organism>
<evidence type="ECO:0000313" key="2">
    <source>
        <dbReference type="EMBL" id="RCN46036.1"/>
    </source>
</evidence>
<feature type="region of interest" description="Disordered" evidence="1">
    <location>
        <begin position="83"/>
        <end position="103"/>
    </location>
</feature>
<dbReference type="EMBL" id="JOJR01000087">
    <property type="protein sequence ID" value="RCN46036.1"/>
    <property type="molecule type" value="Genomic_DNA"/>
</dbReference>
<evidence type="ECO:0000313" key="3">
    <source>
        <dbReference type="Proteomes" id="UP000252519"/>
    </source>
</evidence>
<proteinExistence type="predicted"/>
<feature type="compositionally biased region" description="Basic and acidic residues" evidence="1">
    <location>
        <begin position="165"/>
        <end position="175"/>
    </location>
</feature>
<feature type="region of interest" description="Disordered" evidence="1">
    <location>
        <begin position="118"/>
        <end position="175"/>
    </location>
</feature>